<comment type="caution">
    <text evidence="1">The sequence shown here is derived from an EMBL/GenBank/DDBJ whole genome shotgun (WGS) entry which is preliminary data.</text>
</comment>
<dbReference type="GeneID" id="71998829"/>
<gene>
    <name evidence="1" type="ORF">C8Q71DRAFT_364740</name>
</gene>
<reference evidence="1 2" key="1">
    <citation type="journal article" date="2021" name="Environ. Microbiol.">
        <title>Gene family expansions and transcriptome signatures uncover fungal adaptations to wood decay.</title>
        <authorList>
            <person name="Hage H."/>
            <person name="Miyauchi S."/>
            <person name="Viragh M."/>
            <person name="Drula E."/>
            <person name="Min B."/>
            <person name="Chaduli D."/>
            <person name="Navarro D."/>
            <person name="Favel A."/>
            <person name="Norest M."/>
            <person name="Lesage-Meessen L."/>
            <person name="Balint B."/>
            <person name="Merenyi Z."/>
            <person name="de Eugenio L."/>
            <person name="Morin E."/>
            <person name="Martinez A.T."/>
            <person name="Baldrian P."/>
            <person name="Stursova M."/>
            <person name="Martinez M.J."/>
            <person name="Novotny C."/>
            <person name="Magnuson J.K."/>
            <person name="Spatafora J.W."/>
            <person name="Maurice S."/>
            <person name="Pangilinan J."/>
            <person name="Andreopoulos W."/>
            <person name="LaButti K."/>
            <person name="Hundley H."/>
            <person name="Na H."/>
            <person name="Kuo A."/>
            <person name="Barry K."/>
            <person name="Lipzen A."/>
            <person name="Henrissat B."/>
            <person name="Riley R."/>
            <person name="Ahrendt S."/>
            <person name="Nagy L.G."/>
            <person name="Grigoriev I.V."/>
            <person name="Martin F."/>
            <person name="Rosso M.N."/>
        </authorList>
    </citation>
    <scope>NUCLEOTIDE SEQUENCE [LARGE SCALE GENOMIC DNA]</scope>
    <source>
        <strain evidence="1 2">CIRM-BRFM 1785</strain>
    </source>
</reference>
<dbReference type="EMBL" id="JADCUA010000031">
    <property type="protein sequence ID" value="KAH9830433.1"/>
    <property type="molecule type" value="Genomic_DNA"/>
</dbReference>
<name>A0ABQ8K2H7_9APHY</name>
<organism evidence="1 2">
    <name type="scientific">Rhodofomes roseus</name>
    <dbReference type="NCBI Taxonomy" id="34475"/>
    <lineage>
        <taxon>Eukaryota</taxon>
        <taxon>Fungi</taxon>
        <taxon>Dikarya</taxon>
        <taxon>Basidiomycota</taxon>
        <taxon>Agaricomycotina</taxon>
        <taxon>Agaricomycetes</taxon>
        <taxon>Polyporales</taxon>
        <taxon>Rhodofomes</taxon>
    </lineage>
</organism>
<dbReference type="RefSeq" id="XP_047773737.1">
    <property type="nucleotide sequence ID" value="XM_047918097.1"/>
</dbReference>
<proteinExistence type="predicted"/>
<sequence length="289" mass="33190">MKERTALLLDLLQQAIHLRVLSLYCTEYWLQHQPQLLPVMCSLKHLTEVGVDILGPETSMFIHKMQCTPRKLILFHIDYYLYDLLTNDTMLRLDPNFRLASVQSLMALAEPILPGIEQLARAFPGTRGLQIRHKEPDPHGQPIPSINWPSLERIRGTCSSFVYWRHATGIHLLELIFDDVFDTPIEEESPRSSTTITEELRQRLRVLTPSRELSHALTAVTNIQPVALAVSVDSRVEVGFWAQLIRASARLRYLALELPDIRFYETVSADLIRWWDRVAPEFAASDVIC</sequence>
<evidence type="ECO:0000313" key="2">
    <source>
        <dbReference type="Proteomes" id="UP000814176"/>
    </source>
</evidence>
<protein>
    <submittedName>
        <fullName evidence="1">Uncharacterized protein</fullName>
    </submittedName>
</protein>
<keyword evidence="2" id="KW-1185">Reference proteome</keyword>
<evidence type="ECO:0000313" key="1">
    <source>
        <dbReference type="EMBL" id="KAH9830433.1"/>
    </source>
</evidence>
<dbReference type="Proteomes" id="UP000814176">
    <property type="component" value="Unassembled WGS sequence"/>
</dbReference>
<accession>A0ABQ8K2H7</accession>